<evidence type="ECO:0000313" key="3">
    <source>
        <dbReference type="Proteomes" id="UP000000683"/>
    </source>
</evidence>
<organism evidence="2 3">
    <name type="scientific">Alteromonas naphthalenivorans</name>
    <dbReference type="NCBI Taxonomy" id="715451"/>
    <lineage>
        <taxon>Bacteria</taxon>
        <taxon>Pseudomonadati</taxon>
        <taxon>Pseudomonadota</taxon>
        <taxon>Gammaproteobacteria</taxon>
        <taxon>Alteromonadales</taxon>
        <taxon>Alteromonadaceae</taxon>
        <taxon>Alteromonas/Salinimonas group</taxon>
        <taxon>Alteromonas</taxon>
    </lineage>
</organism>
<proteinExistence type="predicted"/>
<dbReference type="AlphaFoldDB" id="F5ZBX7"/>
<feature type="signal peptide" evidence="1">
    <location>
        <begin position="1"/>
        <end position="21"/>
    </location>
</feature>
<dbReference type="EMBL" id="CP002339">
    <property type="protein sequence ID" value="AEF02215.1"/>
    <property type="molecule type" value="Genomic_DNA"/>
</dbReference>
<feature type="chain" id="PRO_5003330509" evidence="1">
    <location>
        <begin position="22"/>
        <end position="130"/>
    </location>
</feature>
<gene>
    <name evidence="2" type="ordered locus">ambt_03315</name>
</gene>
<reference evidence="2 3" key="1">
    <citation type="journal article" date="2011" name="J. Bacteriol.">
        <title>Complete genome sequence of the polycyclic aromatic hydrocarbon-degrading bacterium Alteromonas sp. strain SN2.</title>
        <authorList>
            <person name="Jin H.M."/>
            <person name="Jeong H."/>
            <person name="Moon E.J."/>
            <person name="Math R.K."/>
            <person name="Lee K."/>
            <person name="Kim H.J."/>
            <person name="Jeon C.O."/>
            <person name="Oh T.K."/>
            <person name="Kim J.F."/>
        </authorList>
    </citation>
    <scope>NUCLEOTIDE SEQUENCE [LARGE SCALE GENOMIC DNA]</scope>
    <source>
        <strain evidence="3">JCM 17741 / KACC 18427 / KCTC 11700BP / SN2</strain>
    </source>
</reference>
<dbReference type="Proteomes" id="UP000000683">
    <property type="component" value="Chromosome"/>
</dbReference>
<evidence type="ECO:0000313" key="2">
    <source>
        <dbReference type="EMBL" id="AEF02215.1"/>
    </source>
</evidence>
<dbReference type="KEGG" id="alt:ambt_03315"/>
<name>F5ZBX7_ALTNA</name>
<dbReference type="RefSeq" id="WP_013783157.1">
    <property type="nucleotide sequence ID" value="NC_015554.1"/>
</dbReference>
<accession>F5ZBX7</accession>
<dbReference type="HOGENOM" id="CLU_1933590_0_0_6"/>
<keyword evidence="1" id="KW-0732">Signal</keyword>
<evidence type="ECO:0000256" key="1">
    <source>
        <dbReference type="SAM" id="SignalP"/>
    </source>
</evidence>
<keyword evidence="3" id="KW-1185">Reference proteome</keyword>
<protein>
    <submittedName>
        <fullName evidence="2">Uncharacterized protein</fullName>
    </submittedName>
</protein>
<sequence>MKRFIFVLLLSSGLLTNQTFACSSDCVAVKQVDDVVIVRGFDTTGNIMYSHPVSLAETLNLTASNLSISDISVSTSSGATNLSDGGRVETSANVYTTVADILIVVTTAIFDVNGKLLLVDTNTKTHQNFE</sequence>